<dbReference type="Proteomes" id="UP000255423">
    <property type="component" value="Unassembled WGS sequence"/>
</dbReference>
<sequence>MNKIIVGAVFAVAALFTACETTSSSDSTTSNLASCDIKVGLEIHSCVESENTAYINSQCADANAEATQAGEGTAVIGTKCPAGAKKTCEVTQKGVTATVYLYDNLTAMANCDGIELD</sequence>
<evidence type="ECO:0000313" key="3">
    <source>
        <dbReference type="Proteomes" id="UP000255423"/>
    </source>
</evidence>
<dbReference type="EMBL" id="UHJL01000001">
    <property type="protein sequence ID" value="SUQ19435.1"/>
    <property type="molecule type" value="Genomic_DNA"/>
</dbReference>
<reference evidence="2 3" key="1">
    <citation type="submission" date="2017-08" db="EMBL/GenBank/DDBJ databases">
        <authorList>
            <person name="de Groot N.N."/>
        </authorList>
    </citation>
    <scope>NUCLEOTIDE SEQUENCE [LARGE SCALE GENOMIC DNA]</scope>
    <source>
        <strain evidence="2 3">HM2</strain>
    </source>
</reference>
<organism evidence="2 3">
    <name type="scientific">Fibrobacter succinogenes</name>
    <name type="common">Bacteroides succinogenes</name>
    <dbReference type="NCBI Taxonomy" id="833"/>
    <lineage>
        <taxon>Bacteria</taxon>
        <taxon>Pseudomonadati</taxon>
        <taxon>Fibrobacterota</taxon>
        <taxon>Fibrobacteria</taxon>
        <taxon>Fibrobacterales</taxon>
        <taxon>Fibrobacteraceae</taxon>
        <taxon>Fibrobacter</taxon>
    </lineage>
</organism>
<evidence type="ECO:0000313" key="2">
    <source>
        <dbReference type="EMBL" id="SUQ19435.1"/>
    </source>
</evidence>
<proteinExistence type="predicted"/>
<dbReference type="RefSeq" id="WP_109572073.1">
    <property type="nucleotide sequence ID" value="NZ_UHJL01000001.1"/>
</dbReference>
<evidence type="ECO:0000256" key="1">
    <source>
        <dbReference type="SAM" id="SignalP"/>
    </source>
</evidence>
<evidence type="ECO:0008006" key="4">
    <source>
        <dbReference type="Google" id="ProtNLM"/>
    </source>
</evidence>
<accession>A0A380RVX2</accession>
<dbReference type="AlphaFoldDB" id="A0A380RVX2"/>
<keyword evidence="1" id="KW-0732">Signal</keyword>
<feature type="signal peptide" evidence="1">
    <location>
        <begin position="1"/>
        <end position="18"/>
    </location>
</feature>
<name>A0A380RVX2_FIBSU</name>
<feature type="chain" id="PRO_5016946769" description="Lipoprotein" evidence="1">
    <location>
        <begin position="19"/>
        <end position="117"/>
    </location>
</feature>
<gene>
    <name evidence="2" type="ORF">SAMN05661053_0667</name>
</gene>
<dbReference type="PROSITE" id="PS51257">
    <property type="entry name" value="PROKAR_LIPOPROTEIN"/>
    <property type="match status" value="1"/>
</dbReference>
<protein>
    <recommendedName>
        <fullName evidence="4">Lipoprotein</fullName>
    </recommendedName>
</protein>